<feature type="transmembrane region" description="Helical" evidence="13">
    <location>
        <begin position="90"/>
        <end position="123"/>
    </location>
</feature>
<comment type="similarity">
    <text evidence="3">Belongs to the cytochrome c oxidase bacterial subunit CtaF family.</text>
</comment>
<organism evidence="14 15">
    <name type="scientific">Ruicaihuangia caeni</name>
    <dbReference type="NCBI Taxonomy" id="3042517"/>
    <lineage>
        <taxon>Bacteria</taxon>
        <taxon>Bacillati</taxon>
        <taxon>Actinomycetota</taxon>
        <taxon>Actinomycetes</taxon>
        <taxon>Micrococcales</taxon>
        <taxon>Microbacteriaceae</taxon>
        <taxon>Ruicaihuangia</taxon>
    </lineage>
</organism>
<evidence type="ECO:0000256" key="12">
    <source>
        <dbReference type="ARBA" id="ARBA00047816"/>
    </source>
</evidence>
<keyword evidence="15" id="KW-1185">Reference proteome</keyword>
<accession>A0AAW6T8X2</accession>
<dbReference type="InterPro" id="IPR021050">
    <property type="entry name" value="Cyt_c_oxidase_su4_actinobac"/>
</dbReference>
<proteinExistence type="inferred from homology"/>
<evidence type="ECO:0000256" key="6">
    <source>
        <dbReference type="ARBA" id="ARBA00022692"/>
    </source>
</evidence>
<name>A0AAW6T8X2_9MICO</name>
<keyword evidence="5" id="KW-1003">Cell membrane</keyword>
<feature type="transmembrane region" description="Helical" evidence="13">
    <location>
        <begin position="35"/>
        <end position="56"/>
    </location>
</feature>
<reference evidence="14 15" key="1">
    <citation type="submission" date="2023-04" db="EMBL/GenBank/DDBJ databases">
        <title>Klugiella caeni sp. nov. isolated from the sludge of biochemical tank.</title>
        <authorList>
            <person name="Geng K."/>
        </authorList>
    </citation>
    <scope>NUCLEOTIDE SEQUENCE [LARGE SCALE GENOMIC DNA]</scope>
    <source>
        <strain evidence="14 15">YN-L-19</strain>
    </source>
</reference>
<dbReference type="GO" id="GO:0022900">
    <property type="term" value="P:electron transport chain"/>
    <property type="evidence" value="ECO:0007669"/>
    <property type="project" value="InterPro"/>
</dbReference>
<evidence type="ECO:0000256" key="5">
    <source>
        <dbReference type="ARBA" id="ARBA00022475"/>
    </source>
</evidence>
<comment type="catalytic activity">
    <reaction evidence="12">
        <text>4 Fe(II)-[cytochrome c] + O2 + 8 H(+)(in) = 4 Fe(III)-[cytochrome c] + 2 H2O + 4 H(+)(out)</text>
        <dbReference type="Rhea" id="RHEA:11436"/>
        <dbReference type="Rhea" id="RHEA-COMP:10350"/>
        <dbReference type="Rhea" id="RHEA-COMP:14399"/>
        <dbReference type="ChEBI" id="CHEBI:15377"/>
        <dbReference type="ChEBI" id="CHEBI:15378"/>
        <dbReference type="ChEBI" id="CHEBI:15379"/>
        <dbReference type="ChEBI" id="CHEBI:29033"/>
        <dbReference type="ChEBI" id="CHEBI:29034"/>
        <dbReference type="EC" id="7.1.1.9"/>
    </reaction>
</comment>
<evidence type="ECO:0000256" key="11">
    <source>
        <dbReference type="ARBA" id="ARBA00031401"/>
    </source>
</evidence>
<feature type="transmembrane region" description="Helical" evidence="13">
    <location>
        <begin position="6"/>
        <end position="28"/>
    </location>
</feature>
<dbReference type="Pfam" id="PF12270">
    <property type="entry name" value="Cyt_c_ox_IV"/>
    <property type="match status" value="1"/>
</dbReference>
<evidence type="ECO:0000256" key="2">
    <source>
        <dbReference type="ARBA" id="ARBA00004651"/>
    </source>
</evidence>
<evidence type="ECO:0000256" key="3">
    <source>
        <dbReference type="ARBA" id="ARBA00006870"/>
    </source>
</evidence>
<dbReference type="EC" id="7.1.1.9" evidence="4"/>
<keyword evidence="8 13" id="KW-1133">Transmembrane helix</keyword>
<keyword evidence="9 13" id="KW-0472">Membrane</keyword>
<evidence type="ECO:0000256" key="8">
    <source>
        <dbReference type="ARBA" id="ARBA00022989"/>
    </source>
</evidence>
<evidence type="ECO:0000256" key="4">
    <source>
        <dbReference type="ARBA" id="ARBA00012949"/>
    </source>
</evidence>
<dbReference type="RefSeq" id="WP_281487972.1">
    <property type="nucleotide sequence ID" value="NZ_JASATX010000001.1"/>
</dbReference>
<evidence type="ECO:0000256" key="9">
    <source>
        <dbReference type="ARBA" id="ARBA00023136"/>
    </source>
</evidence>
<dbReference type="Proteomes" id="UP001321506">
    <property type="component" value="Unassembled WGS sequence"/>
</dbReference>
<gene>
    <name evidence="14" type="ORF">QF206_04495</name>
</gene>
<evidence type="ECO:0000313" key="14">
    <source>
        <dbReference type="EMBL" id="MDI2098223.1"/>
    </source>
</evidence>
<keyword evidence="6 13" id="KW-0812">Transmembrane</keyword>
<keyword evidence="7" id="KW-1278">Translocase</keyword>
<dbReference type="AlphaFoldDB" id="A0AAW6T8X2"/>
<dbReference type="GO" id="GO:0005886">
    <property type="term" value="C:plasma membrane"/>
    <property type="evidence" value="ECO:0007669"/>
    <property type="project" value="UniProtKB-SubCell"/>
</dbReference>
<comment type="function">
    <text evidence="1">Part of cytochrome c oxidase, its function is unknown.</text>
</comment>
<evidence type="ECO:0000256" key="10">
    <source>
        <dbReference type="ARBA" id="ARBA00031366"/>
    </source>
</evidence>
<comment type="caution">
    <text evidence="14">The sequence shown here is derived from an EMBL/GenBank/DDBJ whole genome shotgun (WGS) entry which is preliminary data.</text>
</comment>
<evidence type="ECO:0000256" key="1">
    <source>
        <dbReference type="ARBA" id="ARBA00002536"/>
    </source>
</evidence>
<evidence type="ECO:0000313" key="15">
    <source>
        <dbReference type="Proteomes" id="UP001321506"/>
    </source>
</evidence>
<dbReference type="GO" id="GO:0004129">
    <property type="term" value="F:cytochrome-c oxidase activity"/>
    <property type="evidence" value="ECO:0007669"/>
    <property type="project" value="UniProtKB-EC"/>
</dbReference>
<evidence type="ECO:0000256" key="13">
    <source>
        <dbReference type="SAM" id="Phobius"/>
    </source>
</evidence>
<sequence>MKSNVVIYWTLAVFFLFVATMYTVWAYLYYGYVEWVGVVAVYLLAVLFAFLAFYLGKVYKAQGGELPEDRYDANIDDGDPEMGHFAPWSWWPIALAGGAAIVLLGIAVGAWIVPIGVAIVLVALPGWVYEHYRGNFVH</sequence>
<evidence type="ECO:0000256" key="7">
    <source>
        <dbReference type="ARBA" id="ARBA00022967"/>
    </source>
</evidence>
<dbReference type="EMBL" id="JASATX010000001">
    <property type="protein sequence ID" value="MDI2098223.1"/>
    <property type="molecule type" value="Genomic_DNA"/>
</dbReference>
<protein>
    <recommendedName>
        <fullName evidence="4">cytochrome-c oxidase</fullName>
        <ecNumber evidence="4">7.1.1.9</ecNumber>
    </recommendedName>
    <alternativeName>
        <fullName evidence="11">Cytochrome aa3 subunit 4</fullName>
    </alternativeName>
    <alternativeName>
        <fullName evidence="10">Cytochrome c oxidase polypeptide IV</fullName>
    </alternativeName>
</protein>
<comment type="subcellular location">
    <subcellularLocation>
        <location evidence="2">Cell membrane</location>
        <topology evidence="2">Multi-pass membrane protein</topology>
    </subcellularLocation>
</comment>